<organism evidence="3 4">
    <name type="scientific">Vreelandella janggokensis</name>
    <dbReference type="NCBI Taxonomy" id="370767"/>
    <lineage>
        <taxon>Bacteria</taxon>
        <taxon>Pseudomonadati</taxon>
        <taxon>Pseudomonadota</taxon>
        <taxon>Gammaproteobacteria</taxon>
        <taxon>Oceanospirillales</taxon>
        <taxon>Halomonadaceae</taxon>
        <taxon>Vreelandella</taxon>
    </lineage>
</organism>
<feature type="compositionally biased region" description="Polar residues" evidence="1">
    <location>
        <begin position="1"/>
        <end position="13"/>
    </location>
</feature>
<proteinExistence type="predicted"/>
<dbReference type="InterPro" id="IPR009506">
    <property type="entry name" value="YjiS-like"/>
</dbReference>
<dbReference type="Proteomes" id="UP001321125">
    <property type="component" value="Unassembled WGS sequence"/>
</dbReference>
<dbReference type="EMBL" id="JAKNQU010000002">
    <property type="protein sequence ID" value="MCZ0927017.1"/>
    <property type="molecule type" value="Genomic_DNA"/>
</dbReference>
<dbReference type="RefSeq" id="WP_199283560.1">
    <property type="nucleotide sequence ID" value="NZ_JAKNQT010000001.1"/>
</dbReference>
<accession>A0ABT4ITN5</accession>
<evidence type="ECO:0000256" key="1">
    <source>
        <dbReference type="SAM" id="MobiDB-lite"/>
    </source>
</evidence>
<keyword evidence="4" id="KW-1185">Reference proteome</keyword>
<sequence length="88" mass="10967">MECSLSCHQAGQRHQNDESQQIEQHQQIEGKPCRVTWRERLYRWRQLRHERNTLRYLSDDMLKDIGMSREAVLRESRRPFWDDRGWRR</sequence>
<comment type="caution">
    <text evidence="3">The sequence shown here is derived from an EMBL/GenBank/DDBJ whole genome shotgun (WGS) entry which is preliminary data.</text>
</comment>
<dbReference type="Pfam" id="PF06568">
    <property type="entry name" value="YjiS-like"/>
    <property type="match status" value="1"/>
</dbReference>
<reference evidence="3 4" key="1">
    <citation type="submission" date="2022-02" db="EMBL/GenBank/DDBJ databases">
        <title>Study of halophilic communities from a Mexican lake.</title>
        <authorList>
            <person name="Hernandez-Soto L.M."/>
            <person name="Martinez-Abarca F."/>
            <person name="Ramirez-Saad H.C."/>
            <person name="Aguirre-Garrido J.F."/>
        </authorList>
    </citation>
    <scope>NUCLEOTIDE SEQUENCE [LARGE SCALE GENOMIC DNA]</scope>
    <source>
        <strain evidence="3 4">Hjan13</strain>
    </source>
</reference>
<evidence type="ECO:0000313" key="4">
    <source>
        <dbReference type="Proteomes" id="UP001321125"/>
    </source>
</evidence>
<feature type="domain" description="YjiS-like" evidence="2">
    <location>
        <begin position="38"/>
        <end position="70"/>
    </location>
</feature>
<evidence type="ECO:0000313" key="3">
    <source>
        <dbReference type="EMBL" id="MCZ0927017.1"/>
    </source>
</evidence>
<name>A0ABT4ITN5_9GAMM</name>
<gene>
    <name evidence="3" type="ORF">L0635_07970</name>
</gene>
<protein>
    <submittedName>
        <fullName evidence="3">DUF1127 domain-containing protein</fullName>
    </submittedName>
</protein>
<evidence type="ECO:0000259" key="2">
    <source>
        <dbReference type="Pfam" id="PF06568"/>
    </source>
</evidence>
<feature type="region of interest" description="Disordered" evidence="1">
    <location>
        <begin position="1"/>
        <end position="27"/>
    </location>
</feature>